<accession>A0A9X3S416</accession>
<evidence type="ECO:0000256" key="1">
    <source>
        <dbReference type="SAM" id="MobiDB-lite"/>
    </source>
</evidence>
<feature type="region of interest" description="Disordered" evidence="1">
    <location>
        <begin position="176"/>
        <end position="202"/>
    </location>
</feature>
<proteinExistence type="predicted"/>
<dbReference type="Proteomes" id="UP001149140">
    <property type="component" value="Unassembled WGS sequence"/>
</dbReference>
<gene>
    <name evidence="2" type="ORF">OM076_33300</name>
</gene>
<organism evidence="2 3">
    <name type="scientific">Solirubrobacter ginsenosidimutans</name>
    <dbReference type="NCBI Taxonomy" id="490573"/>
    <lineage>
        <taxon>Bacteria</taxon>
        <taxon>Bacillati</taxon>
        <taxon>Actinomycetota</taxon>
        <taxon>Thermoleophilia</taxon>
        <taxon>Solirubrobacterales</taxon>
        <taxon>Solirubrobacteraceae</taxon>
        <taxon>Solirubrobacter</taxon>
    </lineage>
</organism>
<evidence type="ECO:0000313" key="3">
    <source>
        <dbReference type="Proteomes" id="UP001149140"/>
    </source>
</evidence>
<feature type="region of interest" description="Disordered" evidence="1">
    <location>
        <begin position="55"/>
        <end position="82"/>
    </location>
</feature>
<protein>
    <submittedName>
        <fullName evidence="2">Uncharacterized protein</fullName>
    </submittedName>
</protein>
<dbReference type="RefSeq" id="WP_270044451.1">
    <property type="nucleotide sequence ID" value="NZ_JAPDOD010000043.1"/>
</dbReference>
<dbReference type="EMBL" id="JAPDOD010000043">
    <property type="protein sequence ID" value="MDA0165194.1"/>
    <property type="molecule type" value="Genomic_DNA"/>
</dbReference>
<keyword evidence="3" id="KW-1185">Reference proteome</keyword>
<comment type="caution">
    <text evidence="2">The sequence shown here is derived from an EMBL/GenBank/DDBJ whole genome shotgun (WGS) entry which is preliminary data.</text>
</comment>
<evidence type="ECO:0000313" key="2">
    <source>
        <dbReference type="EMBL" id="MDA0165194.1"/>
    </source>
</evidence>
<name>A0A9X3S416_9ACTN</name>
<sequence>MRDERGQTAAEYLGILLLVAAVIAALVLIQPAPAIAGGIKHAICSILQQDCDAAAPTQPGQPGVGDSDLDGPSLTDHPLGVLPFPGSATVTCTYDERDPEKCMPKGGPGVSVQASGEIKVERTPTAMDANGCPWQNLSVQTKLQLSANAEAKGAKAGGSLSGYLGQSSTYQVTVDPGQADDIADGKRPPPNPVDPTTIHNGESVQLTEDTYAGMNAKASYRAIQVELGYDEGHRVSSGVKRISPTTVRVLVGDSDFVKQALKLGVGYKDVALSLGNSKDLADGKLHAVDIDISNQAGWDAYQAFLSSGKLPKEGTPGTVNPTKAETLVYTDVTSLEAKLGGLKLGGRVGSSEGRVTETHNADGTTDTVAFARYNDVGIAVTTKKDADGNVVGTPTRSLLLQNVDPSLTGGIIQATGGKAPDDPGHDIRLDFTEDQLETLRQVALTRLADKVAMNRGRRPSNDEIAQSLRDNHGIVKIDGVSYDFGGVESLLGAASTPEEALMALYRGGASSGAVAQALELMLLDSGKQLDIVNVPKC</sequence>
<dbReference type="AlphaFoldDB" id="A0A9X3S416"/>
<reference evidence="2" key="1">
    <citation type="submission" date="2022-10" db="EMBL/GenBank/DDBJ databases">
        <title>The WGS of Solirubrobacter ginsenosidimutans DSM 21036.</title>
        <authorList>
            <person name="Jiang Z."/>
        </authorList>
    </citation>
    <scope>NUCLEOTIDE SEQUENCE</scope>
    <source>
        <strain evidence="2">DSM 21036</strain>
    </source>
</reference>